<name>A0ABV6N8T0_9PSEU</name>
<dbReference type="Pfam" id="PF24821">
    <property type="entry name" value="DUF7711"/>
    <property type="match status" value="1"/>
</dbReference>
<comment type="caution">
    <text evidence="2">The sequence shown here is derived from an EMBL/GenBank/DDBJ whole genome shotgun (WGS) entry which is preliminary data.</text>
</comment>
<accession>A0ABV6N8T0</accession>
<evidence type="ECO:0000259" key="1">
    <source>
        <dbReference type="Pfam" id="PF24821"/>
    </source>
</evidence>
<proteinExistence type="predicted"/>
<gene>
    <name evidence="2" type="ORF">ACFFH7_43625</name>
</gene>
<keyword evidence="3" id="KW-1185">Reference proteome</keyword>
<organism evidence="2 3">
    <name type="scientific">Kutzneria chonburiensis</name>
    <dbReference type="NCBI Taxonomy" id="1483604"/>
    <lineage>
        <taxon>Bacteria</taxon>
        <taxon>Bacillati</taxon>
        <taxon>Actinomycetota</taxon>
        <taxon>Actinomycetes</taxon>
        <taxon>Pseudonocardiales</taxon>
        <taxon>Pseudonocardiaceae</taxon>
        <taxon>Kutzneria</taxon>
    </lineage>
</organism>
<protein>
    <recommendedName>
        <fullName evidence="1">DUF7711 domain-containing protein</fullName>
    </recommendedName>
</protein>
<feature type="domain" description="DUF7711" evidence="1">
    <location>
        <begin position="2"/>
        <end position="183"/>
    </location>
</feature>
<evidence type="ECO:0000313" key="2">
    <source>
        <dbReference type="EMBL" id="MFC0548460.1"/>
    </source>
</evidence>
<dbReference type="RefSeq" id="WP_273943868.1">
    <property type="nucleotide sequence ID" value="NZ_JBHLUD010000016.1"/>
</dbReference>
<reference evidence="2 3" key="1">
    <citation type="submission" date="2024-09" db="EMBL/GenBank/DDBJ databases">
        <authorList>
            <person name="Sun Q."/>
            <person name="Mori K."/>
        </authorList>
    </citation>
    <scope>NUCLEOTIDE SEQUENCE [LARGE SCALE GENOMIC DNA]</scope>
    <source>
        <strain evidence="2 3">TBRC 1432</strain>
    </source>
</reference>
<evidence type="ECO:0000313" key="3">
    <source>
        <dbReference type="Proteomes" id="UP001589810"/>
    </source>
</evidence>
<dbReference type="InterPro" id="IPR056128">
    <property type="entry name" value="DUF7711"/>
</dbReference>
<dbReference type="Proteomes" id="UP001589810">
    <property type="component" value="Unassembled WGS sequence"/>
</dbReference>
<dbReference type="EMBL" id="JBHLUD010000016">
    <property type="protein sequence ID" value="MFC0548460.1"/>
    <property type="molecule type" value="Genomic_DNA"/>
</dbReference>
<sequence length="183" mass="20546">MHHLEELARRCDTPSPVPMLPVTALWVFGDLLGEPQDLTRVDVAVVVDLPADDVAWLDLPRGASHWAQAVRLREPLFACYRSAARPVWNHRISRPALIWDADGVRESTLAALHDGLGSTVRTDAPTPSDLRSQLDAELATSLRALRRQHRTYDDKRWAPGKLEPFADSLWRATDGYLDLLDAR</sequence>